<name>A0A9Q4C1X1_9EURY</name>
<dbReference type="GO" id="GO:0006355">
    <property type="term" value="P:regulation of DNA-templated transcription"/>
    <property type="evidence" value="ECO:0007669"/>
    <property type="project" value="InterPro"/>
</dbReference>
<feature type="domain" description="Transcription factor NikR nickel binding C-terminal" evidence="6">
    <location>
        <begin position="54"/>
        <end position="130"/>
    </location>
</feature>
<evidence type="ECO:0000256" key="1">
    <source>
        <dbReference type="ARBA" id="ARBA00008478"/>
    </source>
</evidence>
<evidence type="ECO:0000256" key="2">
    <source>
        <dbReference type="ARBA" id="ARBA00023015"/>
    </source>
</evidence>
<dbReference type="RefSeq" id="WP_266086222.1">
    <property type="nucleotide sequence ID" value="NZ_RKLV01000003.1"/>
</dbReference>
<dbReference type="InterPro" id="IPR013321">
    <property type="entry name" value="Arc_rbn_hlx_hlx"/>
</dbReference>
<reference evidence="7" key="1">
    <citation type="submission" date="2022-09" db="EMBL/GenBank/DDBJ databases">
        <title>Haloadaptaus new haloarchaeum isolated from saline soil.</title>
        <authorList>
            <person name="Duran-Viseras A."/>
            <person name="Sanchez-Porro C."/>
            <person name="Ventosa A."/>
        </authorList>
    </citation>
    <scope>NUCLEOTIDE SEQUENCE</scope>
    <source>
        <strain evidence="7">F3-133</strain>
    </source>
</reference>
<dbReference type="InterPro" id="IPR050192">
    <property type="entry name" value="CopG/NikR_regulator"/>
</dbReference>
<accession>A0A9Q4C1X1</accession>
<dbReference type="InterPro" id="IPR045865">
    <property type="entry name" value="ACT-like_dom_sf"/>
</dbReference>
<proteinExistence type="inferred from homology"/>
<dbReference type="AlphaFoldDB" id="A0A9Q4C1X1"/>
<dbReference type="Pfam" id="PF08753">
    <property type="entry name" value="NikR_C"/>
    <property type="match status" value="1"/>
</dbReference>
<keyword evidence="3" id="KW-0238">DNA-binding</keyword>
<keyword evidence="2" id="KW-0805">Transcription regulation</keyword>
<comment type="caution">
    <text evidence="7">The sequence shown here is derived from an EMBL/GenBank/DDBJ whole genome shotgun (WGS) entry which is preliminary data.</text>
</comment>
<sequence>MAVVSISVPEELLEQMDDFADEHGYSGRSELLRESARSLMGEFEDSKLEGRHLVATVTVIFEFENSDVEGEMIRMRHENEDTVRSNVHSCIGGDEYCMELFVIEGSLDDVRDFVGSLRSTDGVLSISYSVNPVDDLT</sequence>
<dbReference type="EMBL" id="RKLV01000003">
    <property type="protein sequence ID" value="MCX2818400.1"/>
    <property type="molecule type" value="Genomic_DNA"/>
</dbReference>
<dbReference type="SUPFAM" id="SSF55021">
    <property type="entry name" value="ACT-like"/>
    <property type="match status" value="1"/>
</dbReference>
<dbReference type="InterPro" id="IPR014864">
    <property type="entry name" value="TF_NikR_Ni-bd_C"/>
</dbReference>
<evidence type="ECO:0000256" key="3">
    <source>
        <dbReference type="ARBA" id="ARBA00023125"/>
    </source>
</evidence>
<dbReference type="CDD" id="cd22231">
    <property type="entry name" value="RHH_NikR_HicB-like"/>
    <property type="match status" value="1"/>
</dbReference>
<feature type="domain" description="Ribbon-helix-helix protein CopG" evidence="5">
    <location>
        <begin position="3"/>
        <end position="38"/>
    </location>
</feature>
<evidence type="ECO:0000313" key="7">
    <source>
        <dbReference type="EMBL" id="MCX2818400.1"/>
    </source>
</evidence>
<dbReference type="Gene3D" id="1.10.1220.10">
    <property type="entry name" value="Met repressor-like"/>
    <property type="match status" value="1"/>
</dbReference>
<evidence type="ECO:0000259" key="5">
    <source>
        <dbReference type="Pfam" id="PF01402"/>
    </source>
</evidence>
<dbReference type="InterPro" id="IPR002145">
    <property type="entry name" value="CopG"/>
</dbReference>
<dbReference type="GO" id="GO:0003677">
    <property type="term" value="F:DNA binding"/>
    <property type="evidence" value="ECO:0007669"/>
    <property type="project" value="UniProtKB-KW"/>
</dbReference>
<evidence type="ECO:0000256" key="4">
    <source>
        <dbReference type="ARBA" id="ARBA00023163"/>
    </source>
</evidence>
<keyword evidence="8" id="KW-1185">Reference proteome</keyword>
<dbReference type="PANTHER" id="PTHR34719:SF3">
    <property type="entry name" value="NICKEL-RESPONSIVE REGULATOR-RELATED"/>
    <property type="match status" value="1"/>
</dbReference>
<dbReference type="InterPro" id="IPR010985">
    <property type="entry name" value="Ribbon_hlx_hlx"/>
</dbReference>
<gene>
    <name evidence="7" type="ORF">EGH25_03410</name>
</gene>
<comment type="similarity">
    <text evidence="1">Belongs to the transcriptional regulatory CopG/NikR family.</text>
</comment>
<protein>
    <submittedName>
        <fullName evidence="7">CopG family ribbon-helix-helix protein</fullName>
    </submittedName>
</protein>
<dbReference type="Gene3D" id="3.30.70.1150">
    <property type="entry name" value="ACT-like. Chain A, domain 2"/>
    <property type="match status" value="1"/>
</dbReference>
<dbReference type="InterPro" id="IPR027271">
    <property type="entry name" value="Acetolactate_synth/TF_NikR_C"/>
</dbReference>
<organism evidence="7 8">
    <name type="scientific">Halorutilus salinus</name>
    <dbReference type="NCBI Taxonomy" id="2487751"/>
    <lineage>
        <taxon>Archaea</taxon>
        <taxon>Methanobacteriati</taxon>
        <taxon>Methanobacteriota</taxon>
        <taxon>Stenosarchaea group</taxon>
        <taxon>Halobacteria</taxon>
        <taxon>Halorutilales</taxon>
        <taxon>Halorutilaceae</taxon>
        <taxon>Halorutilus</taxon>
    </lineage>
</organism>
<evidence type="ECO:0000313" key="8">
    <source>
        <dbReference type="Proteomes" id="UP001149411"/>
    </source>
</evidence>
<dbReference type="PANTHER" id="PTHR34719">
    <property type="entry name" value="NICKEL-RESPONSIVE REGULATOR"/>
    <property type="match status" value="1"/>
</dbReference>
<dbReference type="Proteomes" id="UP001149411">
    <property type="component" value="Unassembled WGS sequence"/>
</dbReference>
<evidence type="ECO:0000259" key="6">
    <source>
        <dbReference type="Pfam" id="PF08753"/>
    </source>
</evidence>
<dbReference type="SUPFAM" id="SSF47598">
    <property type="entry name" value="Ribbon-helix-helix"/>
    <property type="match status" value="1"/>
</dbReference>
<dbReference type="Pfam" id="PF01402">
    <property type="entry name" value="RHH_1"/>
    <property type="match status" value="1"/>
</dbReference>
<keyword evidence="4" id="KW-0804">Transcription</keyword>